<organism evidence="2 3">
    <name type="scientific">Tanacetum coccineum</name>
    <dbReference type="NCBI Taxonomy" id="301880"/>
    <lineage>
        <taxon>Eukaryota</taxon>
        <taxon>Viridiplantae</taxon>
        <taxon>Streptophyta</taxon>
        <taxon>Embryophyta</taxon>
        <taxon>Tracheophyta</taxon>
        <taxon>Spermatophyta</taxon>
        <taxon>Magnoliopsida</taxon>
        <taxon>eudicotyledons</taxon>
        <taxon>Gunneridae</taxon>
        <taxon>Pentapetalae</taxon>
        <taxon>asterids</taxon>
        <taxon>campanulids</taxon>
        <taxon>Asterales</taxon>
        <taxon>Asteraceae</taxon>
        <taxon>Asteroideae</taxon>
        <taxon>Anthemideae</taxon>
        <taxon>Anthemidinae</taxon>
        <taxon>Tanacetum</taxon>
    </lineage>
</organism>
<reference evidence="2" key="2">
    <citation type="submission" date="2022-01" db="EMBL/GenBank/DDBJ databases">
        <authorList>
            <person name="Yamashiro T."/>
            <person name="Shiraishi A."/>
            <person name="Satake H."/>
            <person name="Nakayama K."/>
        </authorList>
    </citation>
    <scope>NUCLEOTIDE SEQUENCE</scope>
</reference>
<name>A0ABQ4Z529_9ASTR</name>
<evidence type="ECO:0000259" key="1">
    <source>
        <dbReference type="Pfam" id="PF14244"/>
    </source>
</evidence>
<dbReference type="PANTHER" id="PTHR37610:SF6">
    <property type="entry name" value="GAG-POLYPEPTIDE OF LTR COPIA-TYPE-RELATED"/>
    <property type="match status" value="1"/>
</dbReference>
<keyword evidence="3" id="KW-1185">Reference proteome</keyword>
<reference evidence="2" key="1">
    <citation type="journal article" date="2022" name="Int. J. Mol. Sci.">
        <title>Draft Genome of Tanacetum Coccineum: Genomic Comparison of Closely Related Tanacetum-Family Plants.</title>
        <authorList>
            <person name="Yamashiro T."/>
            <person name="Shiraishi A."/>
            <person name="Nakayama K."/>
            <person name="Satake H."/>
        </authorList>
    </citation>
    <scope>NUCLEOTIDE SEQUENCE</scope>
</reference>
<accession>A0ABQ4Z529</accession>
<evidence type="ECO:0000313" key="3">
    <source>
        <dbReference type="Proteomes" id="UP001151760"/>
    </source>
</evidence>
<comment type="caution">
    <text evidence="2">The sequence shown here is derived from an EMBL/GenBank/DDBJ whole genome shotgun (WGS) entry which is preliminary data.</text>
</comment>
<sequence length="228" mass="26169">MASQLGSSGTSVVDNNALVFQNPLFLHPSDGPSTLCIQEKLTGSQNYRSRRRTFEIWLSTKRKLGFIKGISIAKSMMFVGTAFEIWQQLEKRFALSNVSRKYKLNRETYDIVQQGHLISDYYTRMKCVWEKLDSMNELSTLVNITPEITAFLAAIHTQKEEQKLFYVKTACSLLQQEESQRDMFSSSLAGDSTALYSNSDTKDKCGICRYKWHPPEKCLEKVGYPTWQ</sequence>
<feature type="domain" description="Retrotransposon Copia-like N-terminal" evidence="1">
    <location>
        <begin position="27"/>
        <end position="69"/>
    </location>
</feature>
<protein>
    <submittedName>
        <fullName evidence="2">Cysteine-rich receptor-like protein kinase 8</fullName>
    </submittedName>
</protein>
<dbReference type="Proteomes" id="UP001151760">
    <property type="component" value="Unassembled WGS sequence"/>
</dbReference>
<evidence type="ECO:0000313" key="2">
    <source>
        <dbReference type="EMBL" id="GJS84235.1"/>
    </source>
</evidence>
<proteinExistence type="predicted"/>
<dbReference type="PANTHER" id="PTHR37610">
    <property type="entry name" value="CCHC-TYPE DOMAIN-CONTAINING PROTEIN"/>
    <property type="match status" value="1"/>
</dbReference>
<gene>
    <name evidence="2" type="ORF">Tco_0750776</name>
</gene>
<dbReference type="InterPro" id="IPR029472">
    <property type="entry name" value="Copia-like_N"/>
</dbReference>
<dbReference type="EMBL" id="BQNB010010959">
    <property type="protein sequence ID" value="GJS84235.1"/>
    <property type="molecule type" value="Genomic_DNA"/>
</dbReference>
<dbReference type="Pfam" id="PF14244">
    <property type="entry name" value="Retrotran_gag_3"/>
    <property type="match status" value="1"/>
</dbReference>